<evidence type="ECO:0000256" key="3">
    <source>
        <dbReference type="ARBA" id="ARBA00022691"/>
    </source>
</evidence>
<dbReference type="Gene3D" id="3.40.50.150">
    <property type="entry name" value="Vaccinia Virus protein VP39"/>
    <property type="match status" value="1"/>
</dbReference>
<dbReference type="NCBIfam" id="TIGR00675">
    <property type="entry name" value="dcm"/>
    <property type="match status" value="1"/>
</dbReference>
<dbReference type="RefSeq" id="WP_132325593.1">
    <property type="nucleotide sequence ID" value="NZ_FWZT01000035.1"/>
</dbReference>
<dbReference type="InterPro" id="IPR001525">
    <property type="entry name" value="C5_MeTfrase"/>
</dbReference>
<keyword evidence="3 6" id="KW-0949">S-adenosyl-L-methionine</keyword>
<dbReference type="EC" id="2.1.1.37" evidence="8"/>
<evidence type="ECO:0000256" key="6">
    <source>
        <dbReference type="PROSITE-ProRule" id="PRU01016"/>
    </source>
</evidence>
<gene>
    <name evidence="9" type="ORF">SAMN06296036_1355</name>
</gene>
<keyword evidence="1 6" id="KW-0489">Methyltransferase</keyword>
<evidence type="ECO:0000256" key="5">
    <source>
        <dbReference type="ARBA" id="ARBA00047422"/>
    </source>
</evidence>
<dbReference type="Pfam" id="PF00145">
    <property type="entry name" value="DNA_methylase"/>
    <property type="match status" value="1"/>
</dbReference>
<reference evidence="10" key="1">
    <citation type="submission" date="2017-04" db="EMBL/GenBank/DDBJ databases">
        <authorList>
            <person name="Varghese N."/>
            <person name="Submissions S."/>
        </authorList>
    </citation>
    <scope>NUCLEOTIDE SEQUENCE [LARGE SCALE GENOMIC DNA]</scope>
    <source>
        <strain evidence="10">RKEM611</strain>
    </source>
</reference>
<proteinExistence type="inferred from homology"/>
<comment type="similarity">
    <text evidence="6 7">Belongs to the class I-like SAM-binding methyltransferase superfamily. C5-methyltransferase family.</text>
</comment>
<accession>A0A1Y6CP49</accession>
<dbReference type="STRING" id="1513793.SAMN06296036_1355"/>
<dbReference type="GO" id="GO:0003677">
    <property type="term" value="F:DNA binding"/>
    <property type="evidence" value="ECO:0007669"/>
    <property type="project" value="TreeGrafter"/>
</dbReference>
<dbReference type="PANTHER" id="PTHR10629:SF52">
    <property type="entry name" value="DNA (CYTOSINE-5)-METHYLTRANSFERASE 1"/>
    <property type="match status" value="1"/>
</dbReference>
<dbReference type="GO" id="GO:0032259">
    <property type="term" value="P:methylation"/>
    <property type="evidence" value="ECO:0007669"/>
    <property type="project" value="UniProtKB-KW"/>
</dbReference>
<feature type="active site" evidence="6">
    <location>
        <position position="80"/>
    </location>
</feature>
<dbReference type="GO" id="GO:0044027">
    <property type="term" value="P:negative regulation of gene expression via chromosomal CpG island methylation"/>
    <property type="evidence" value="ECO:0007669"/>
    <property type="project" value="TreeGrafter"/>
</dbReference>
<dbReference type="AlphaFoldDB" id="A0A1Y6CP49"/>
<evidence type="ECO:0000256" key="2">
    <source>
        <dbReference type="ARBA" id="ARBA00022679"/>
    </source>
</evidence>
<dbReference type="GO" id="GO:0009307">
    <property type="term" value="P:DNA restriction-modification system"/>
    <property type="evidence" value="ECO:0007669"/>
    <property type="project" value="UniProtKB-KW"/>
</dbReference>
<dbReference type="PROSITE" id="PS51679">
    <property type="entry name" value="SAM_MT_C5"/>
    <property type="match status" value="1"/>
</dbReference>
<dbReference type="SUPFAM" id="SSF53335">
    <property type="entry name" value="S-adenosyl-L-methionine-dependent methyltransferases"/>
    <property type="match status" value="1"/>
</dbReference>
<dbReference type="GO" id="GO:0003886">
    <property type="term" value="F:DNA (cytosine-5-)-methyltransferase activity"/>
    <property type="evidence" value="ECO:0007669"/>
    <property type="project" value="UniProtKB-EC"/>
</dbReference>
<evidence type="ECO:0000313" key="9">
    <source>
        <dbReference type="EMBL" id="SMF80381.1"/>
    </source>
</evidence>
<dbReference type="InterPro" id="IPR050390">
    <property type="entry name" value="C5-Methyltransferase"/>
</dbReference>
<evidence type="ECO:0000313" key="10">
    <source>
        <dbReference type="Proteomes" id="UP000192907"/>
    </source>
</evidence>
<dbReference type="Proteomes" id="UP000192907">
    <property type="component" value="Unassembled WGS sequence"/>
</dbReference>
<protein>
    <recommendedName>
        <fullName evidence="8">Cytosine-specific methyltransferase</fullName>
        <ecNumber evidence="8">2.1.1.37</ecNumber>
    </recommendedName>
</protein>
<dbReference type="PRINTS" id="PR00105">
    <property type="entry name" value="C5METTRFRASE"/>
</dbReference>
<evidence type="ECO:0000256" key="4">
    <source>
        <dbReference type="ARBA" id="ARBA00022747"/>
    </source>
</evidence>
<keyword evidence="10" id="KW-1185">Reference proteome</keyword>
<dbReference type="EMBL" id="FWZT01000035">
    <property type="protein sequence ID" value="SMF80381.1"/>
    <property type="molecule type" value="Genomic_DNA"/>
</dbReference>
<dbReference type="InterPro" id="IPR018117">
    <property type="entry name" value="C5_DNA_meth_AS"/>
</dbReference>
<evidence type="ECO:0000256" key="1">
    <source>
        <dbReference type="ARBA" id="ARBA00022603"/>
    </source>
</evidence>
<sequence length="408" mass="45730">MLKAISLFSGVGGLDFGFEAAGFKTSVAVEMDKYCCQNMRENQGWVVLEEAIENVSTEDLLKAADLKVGEADVLIGGPPCQPFSKMGYWSTGDSKRLSDPRANTLIEYLRVLEEAQPKAFLLENVQGMTFSNKDDGFKFLLDGIEEINQRAGTNYSSNFKVLNAAEYGVPQHRSRFFLIGCREGTEFSFPEITHKDQSKGENELLFEGKNLKPFNTAWDAIGDLPDPKDPTLNLGGKWADLLPSIPEGENYLWHTDRKGGLPIFGWRTRYWNFLLKLSKKLPSWTIAAQPGSATGPFHWNNRRLSPEEMGRLQTFPDGLTYSCHLREVQRMIGNAVPSLMAEILASEIKYQFFGMSKRRKYKLMPKKNEKRAISTAVQPVDQKYQDLVGCHKAHPGTGKGPGAIRQSS</sequence>
<keyword evidence="2 6" id="KW-0808">Transferase</keyword>
<evidence type="ECO:0000256" key="7">
    <source>
        <dbReference type="RuleBase" id="RU000416"/>
    </source>
</evidence>
<name>A0A1Y6CP49_9BACT</name>
<evidence type="ECO:0000256" key="8">
    <source>
        <dbReference type="RuleBase" id="RU000417"/>
    </source>
</evidence>
<dbReference type="InterPro" id="IPR029063">
    <property type="entry name" value="SAM-dependent_MTases_sf"/>
</dbReference>
<dbReference type="OrthoDB" id="5288620at2"/>
<keyword evidence="4" id="KW-0680">Restriction system</keyword>
<dbReference type="PANTHER" id="PTHR10629">
    <property type="entry name" value="CYTOSINE-SPECIFIC METHYLTRANSFERASE"/>
    <property type="match status" value="1"/>
</dbReference>
<dbReference type="Gene3D" id="3.90.120.10">
    <property type="entry name" value="DNA Methylase, subunit A, domain 2"/>
    <property type="match status" value="1"/>
</dbReference>
<dbReference type="PROSITE" id="PS00094">
    <property type="entry name" value="C5_MTASE_1"/>
    <property type="match status" value="1"/>
</dbReference>
<organism evidence="9 10">
    <name type="scientific">Pseudobacteriovorax antillogorgiicola</name>
    <dbReference type="NCBI Taxonomy" id="1513793"/>
    <lineage>
        <taxon>Bacteria</taxon>
        <taxon>Pseudomonadati</taxon>
        <taxon>Bdellovibrionota</taxon>
        <taxon>Oligoflexia</taxon>
        <taxon>Oligoflexales</taxon>
        <taxon>Pseudobacteriovoracaceae</taxon>
        <taxon>Pseudobacteriovorax</taxon>
    </lineage>
</organism>
<comment type="catalytic activity">
    <reaction evidence="5 8">
        <text>a 2'-deoxycytidine in DNA + S-adenosyl-L-methionine = a 5-methyl-2'-deoxycytidine in DNA + S-adenosyl-L-homocysteine + H(+)</text>
        <dbReference type="Rhea" id="RHEA:13681"/>
        <dbReference type="Rhea" id="RHEA-COMP:11369"/>
        <dbReference type="Rhea" id="RHEA-COMP:11370"/>
        <dbReference type="ChEBI" id="CHEBI:15378"/>
        <dbReference type="ChEBI" id="CHEBI:57856"/>
        <dbReference type="ChEBI" id="CHEBI:59789"/>
        <dbReference type="ChEBI" id="CHEBI:85452"/>
        <dbReference type="ChEBI" id="CHEBI:85454"/>
        <dbReference type="EC" id="2.1.1.37"/>
    </reaction>
</comment>